<feature type="compositionally biased region" description="Polar residues" evidence="4">
    <location>
        <begin position="78"/>
        <end position="98"/>
    </location>
</feature>
<sequence length="107" mass="11558">MGLTHHVEKAIDAGTFAQMLDITVKDWPVEEALGYAKLALKCTEMRRRDRPDLATVVLPELNRLRNLGHAYEARMSAVGTNSGSGESNDQVSGSSPTAGGSWRTAES</sequence>
<comment type="catalytic activity">
    <reaction evidence="1">
        <text>S-ubiquitinyl-[E2 ubiquitin-conjugating enzyme]-L-cysteine + [acceptor protein]-L-lysine = [E2 ubiquitin-conjugating enzyme]-L-cysteine + N(6)-ubiquitinyl-[acceptor protein]-L-lysine.</text>
        <dbReference type="EC" id="2.3.2.27"/>
    </reaction>
</comment>
<proteinExistence type="evidence at transcript level"/>
<accession>B4FPA8</accession>
<dbReference type="EC" id="2.3.2.27" evidence="2"/>
<keyword evidence="3" id="KW-0833">Ubl conjugation pathway</keyword>
<dbReference type="PANTHER" id="PTHR45647">
    <property type="entry name" value="OS02G0152300 PROTEIN"/>
    <property type="match status" value="1"/>
</dbReference>
<organism evidence="5">
    <name type="scientific">Zea mays</name>
    <name type="common">Maize</name>
    <dbReference type="NCBI Taxonomy" id="4577"/>
    <lineage>
        <taxon>Eukaryota</taxon>
        <taxon>Viridiplantae</taxon>
        <taxon>Streptophyta</taxon>
        <taxon>Embryophyta</taxon>
        <taxon>Tracheophyta</taxon>
        <taxon>Spermatophyta</taxon>
        <taxon>Magnoliopsida</taxon>
        <taxon>Liliopsida</taxon>
        <taxon>Poales</taxon>
        <taxon>Poaceae</taxon>
        <taxon>PACMAD clade</taxon>
        <taxon>Panicoideae</taxon>
        <taxon>Andropogonodae</taxon>
        <taxon>Andropogoneae</taxon>
        <taxon>Tripsacinae</taxon>
        <taxon>Zea</taxon>
    </lineage>
</organism>
<name>B4FPA8_MAIZE</name>
<evidence type="ECO:0000256" key="4">
    <source>
        <dbReference type="SAM" id="MobiDB-lite"/>
    </source>
</evidence>
<dbReference type="AlphaFoldDB" id="B4FPA8"/>
<dbReference type="EMBL" id="BT086694">
    <property type="protein sequence ID" value="ACR37047.1"/>
    <property type="molecule type" value="mRNA"/>
</dbReference>
<dbReference type="GO" id="GO:0061630">
    <property type="term" value="F:ubiquitin protein ligase activity"/>
    <property type="evidence" value="ECO:0007669"/>
    <property type="project" value="UniProtKB-EC"/>
</dbReference>
<evidence type="ECO:0000256" key="2">
    <source>
        <dbReference type="ARBA" id="ARBA00012483"/>
    </source>
</evidence>
<evidence type="ECO:0000256" key="3">
    <source>
        <dbReference type="ARBA" id="ARBA00022786"/>
    </source>
</evidence>
<evidence type="ECO:0000256" key="1">
    <source>
        <dbReference type="ARBA" id="ARBA00000900"/>
    </source>
</evidence>
<feature type="region of interest" description="Disordered" evidence="4">
    <location>
        <begin position="78"/>
        <end position="107"/>
    </location>
</feature>
<evidence type="ECO:0000313" key="5">
    <source>
        <dbReference type="EMBL" id="ACF83951.1"/>
    </source>
</evidence>
<dbReference type="PANTHER" id="PTHR45647:SF118">
    <property type="entry name" value="OS01G0581400 PROTEIN"/>
    <property type="match status" value="1"/>
</dbReference>
<dbReference type="EMBL" id="BT038946">
    <property type="protein sequence ID" value="ACF83951.1"/>
    <property type="molecule type" value="mRNA"/>
</dbReference>
<protein>
    <recommendedName>
        <fullName evidence="2">RING-type E3 ubiquitin transferase</fullName>
        <ecNumber evidence="2">2.3.2.27</ecNumber>
    </recommendedName>
</protein>
<dbReference type="InterPro" id="IPR051348">
    <property type="entry name" value="U-box_ubiquitin_ligases"/>
</dbReference>
<reference evidence="5" key="1">
    <citation type="journal article" date="2009" name="PLoS Genet.">
        <title>Sequencing, mapping, and analysis of 27,455 maize full-length cDNAs.</title>
        <authorList>
            <person name="Soderlund C."/>
            <person name="Descour A."/>
            <person name="Kudrna D."/>
            <person name="Bomhoff M."/>
            <person name="Boyd L."/>
            <person name="Currie J."/>
            <person name="Angelova A."/>
            <person name="Collura K."/>
            <person name="Wissotski M."/>
            <person name="Ashley E."/>
            <person name="Morrow D."/>
            <person name="Fernandes J."/>
            <person name="Walbot V."/>
            <person name="Yu Y."/>
        </authorList>
    </citation>
    <scope>NUCLEOTIDE SEQUENCE</scope>
    <source>
        <strain evidence="5">B73</strain>
    </source>
</reference>